<comment type="catalytic activity">
    <reaction evidence="8 9">
        <text>ATP + H2O = ADP + phosphate + H(+)</text>
        <dbReference type="Rhea" id="RHEA:13065"/>
        <dbReference type="ChEBI" id="CHEBI:15377"/>
        <dbReference type="ChEBI" id="CHEBI:15378"/>
        <dbReference type="ChEBI" id="CHEBI:30616"/>
        <dbReference type="ChEBI" id="CHEBI:43474"/>
        <dbReference type="ChEBI" id="CHEBI:456216"/>
        <dbReference type="EC" id="3.6.4.13"/>
    </reaction>
</comment>
<keyword evidence="1 9" id="KW-0963">Cytoplasm</keyword>
<dbReference type="InterPro" id="IPR014001">
    <property type="entry name" value="Helicase_ATP-bd"/>
</dbReference>
<dbReference type="HAMAP" id="MF_00964">
    <property type="entry name" value="DEAD_helicase_DeaD"/>
    <property type="match status" value="1"/>
</dbReference>
<dbReference type="InterPro" id="IPR011545">
    <property type="entry name" value="DEAD/DEAH_box_helicase_dom"/>
</dbReference>
<dbReference type="InterPro" id="IPR012677">
    <property type="entry name" value="Nucleotide-bd_a/b_plait_sf"/>
</dbReference>
<dbReference type="InterPro" id="IPR057325">
    <property type="entry name" value="DeaD_dimer"/>
</dbReference>
<dbReference type="CDD" id="cd18787">
    <property type="entry name" value="SF2_C_DEAD"/>
    <property type="match status" value="1"/>
</dbReference>
<name>A0AA90NMN3_9GAMM</name>
<evidence type="ECO:0000256" key="1">
    <source>
        <dbReference type="ARBA" id="ARBA00022490"/>
    </source>
</evidence>
<evidence type="ECO:0000256" key="5">
    <source>
        <dbReference type="ARBA" id="ARBA00022840"/>
    </source>
</evidence>
<evidence type="ECO:0000259" key="14">
    <source>
        <dbReference type="PROSITE" id="PS51195"/>
    </source>
</evidence>
<keyword evidence="7 9" id="KW-0346">Stress response</keyword>
<dbReference type="Pfam" id="PF00271">
    <property type="entry name" value="Helicase_C"/>
    <property type="match status" value="1"/>
</dbReference>
<evidence type="ECO:0000259" key="13">
    <source>
        <dbReference type="PROSITE" id="PS51194"/>
    </source>
</evidence>
<dbReference type="PROSITE" id="PS00039">
    <property type="entry name" value="DEAD_ATP_HELICASE"/>
    <property type="match status" value="1"/>
</dbReference>
<accession>A0AA90NMN3</accession>
<keyword evidence="2 9" id="KW-0547">Nucleotide-binding</keyword>
<keyword evidence="4 9" id="KW-0347">Helicase</keyword>
<comment type="similarity">
    <text evidence="9">Belongs to the DEAD box helicase family. DeaD/CsdA subfamily.</text>
</comment>
<dbReference type="InterPro" id="IPR000629">
    <property type="entry name" value="RNA-helicase_DEAD-box_CS"/>
</dbReference>
<evidence type="ECO:0000256" key="6">
    <source>
        <dbReference type="ARBA" id="ARBA00022884"/>
    </source>
</evidence>
<dbReference type="InterPro" id="IPR005580">
    <property type="entry name" value="DbpA/CsdA_RNA-bd_dom"/>
</dbReference>
<dbReference type="PANTHER" id="PTHR47963">
    <property type="entry name" value="DEAD-BOX ATP-DEPENDENT RNA HELICASE 47, MITOCHONDRIAL"/>
    <property type="match status" value="1"/>
</dbReference>
<feature type="domain" description="Helicase C-terminal" evidence="13">
    <location>
        <begin position="235"/>
        <end position="382"/>
    </location>
</feature>
<dbReference type="GO" id="GO:0005524">
    <property type="term" value="F:ATP binding"/>
    <property type="evidence" value="ECO:0007669"/>
    <property type="project" value="UniProtKB-UniRule"/>
</dbReference>
<evidence type="ECO:0000256" key="9">
    <source>
        <dbReference type="HAMAP-Rule" id="MF_00964"/>
    </source>
</evidence>
<evidence type="ECO:0000256" key="11">
    <source>
        <dbReference type="SAM" id="MobiDB-lite"/>
    </source>
</evidence>
<feature type="region of interest" description="Disordered" evidence="11">
    <location>
        <begin position="437"/>
        <end position="480"/>
    </location>
</feature>
<dbReference type="InterPro" id="IPR027417">
    <property type="entry name" value="P-loop_NTPase"/>
</dbReference>
<evidence type="ECO:0000259" key="12">
    <source>
        <dbReference type="PROSITE" id="PS51192"/>
    </source>
</evidence>
<keyword evidence="5 9" id="KW-0067">ATP-binding</keyword>
<dbReference type="CDD" id="cd00268">
    <property type="entry name" value="DEADc"/>
    <property type="match status" value="1"/>
</dbReference>
<gene>
    <name evidence="9" type="primary">deaD</name>
    <name evidence="9" type="synonym">csdA</name>
    <name evidence="15" type="ORF">QS748_10655</name>
</gene>
<comment type="caution">
    <text evidence="15">The sequence shown here is derived from an EMBL/GenBank/DDBJ whole genome shotgun (WGS) entry which is preliminary data.</text>
</comment>
<dbReference type="SMART" id="SM00487">
    <property type="entry name" value="DEXDc"/>
    <property type="match status" value="1"/>
</dbReference>
<dbReference type="InterPro" id="IPR050547">
    <property type="entry name" value="DEAD_box_RNA_helicases"/>
</dbReference>
<dbReference type="Pfam" id="PF25399">
    <property type="entry name" value="DeaD_dimer"/>
    <property type="match status" value="1"/>
</dbReference>
<dbReference type="Proteomes" id="UP001178148">
    <property type="component" value="Unassembled WGS sequence"/>
</dbReference>
<dbReference type="GO" id="GO:0003724">
    <property type="term" value="F:RNA helicase activity"/>
    <property type="evidence" value="ECO:0007669"/>
    <property type="project" value="UniProtKB-UniRule"/>
</dbReference>
<dbReference type="InterPro" id="IPR028618">
    <property type="entry name" value="DEAD_helicase_DeaD"/>
</dbReference>
<dbReference type="InterPro" id="IPR044742">
    <property type="entry name" value="DEAD/DEAH_RhlB"/>
</dbReference>
<evidence type="ECO:0000256" key="8">
    <source>
        <dbReference type="ARBA" id="ARBA00047984"/>
    </source>
</evidence>
<organism evidence="15 16">
    <name type="scientific">Candidatus Endonucleibacter bathymodioli</name>
    <dbReference type="NCBI Taxonomy" id="539814"/>
    <lineage>
        <taxon>Bacteria</taxon>
        <taxon>Pseudomonadati</taxon>
        <taxon>Pseudomonadota</taxon>
        <taxon>Gammaproteobacteria</taxon>
        <taxon>Oceanospirillales</taxon>
        <taxon>Endozoicomonadaceae</taxon>
        <taxon>Candidatus Endonucleibacter</taxon>
    </lineage>
</organism>
<keyword evidence="6 9" id="KW-0694">RNA-binding</keyword>
<dbReference type="SUPFAM" id="SSF52540">
    <property type="entry name" value="P-loop containing nucleoside triphosphate hydrolases"/>
    <property type="match status" value="1"/>
</dbReference>
<dbReference type="SMART" id="SM00490">
    <property type="entry name" value="HELICc"/>
    <property type="match status" value="1"/>
</dbReference>
<comment type="function">
    <text evidence="9">DEAD-box RNA helicase involved in various cellular processes at low temperature, including ribosome biogenesis, mRNA degradation and translation initiation.</text>
</comment>
<reference evidence="15 16" key="1">
    <citation type="journal article" date="2023" name="bioRxiv">
        <title>An intranuclear bacterial parasite of deep-sea mussels expresses apoptosis inhibitors acquired from its host.</title>
        <authorList>
            <person name="Gonzalez Porras M.A."/>
            <person name="Assie A."/>
            <person name="Tietjen M."/>
            <person name="Violette M."/>
            <person name="Kleiner M."/>
            <person name="Gruber-Vodicka H."/>
            <person name="Dubilier N."/>
            <person name="Leisch N."/>
        </authorList>
    </citation>
    <scope>NUCLEOTIDE SEQUENCE [LARGE SCALE GENOMIC DNA]</scope>
    <source>
        <strain evidence="15">IAP13</strain>
    </source>
</reference>
<dbReference type="EMBL" id="JASXSV010000017">
    <property type="protein sequence ID" value="MDP0589613.1"/>
    <property type="molecule type" value="Genomic_DNA"/>
</dbReference>
<proteinExistence type="inferred from homology"/>
<feature type="compositionally biased region" description="Basic and acidic residues" evidence="11">
    <location>
        <begin position="467"/>
        <end position="479"/>
    </location>
</feature>
<dbReference type="EC" id="3.6.4.13" evidence="9"/>
<dbReference type="FunFam" id="3.40.50.300:FF:000108">
    <property type="entry name" value="ATP-dependent RNA helicase RhlE"/>
    <property type="match status" value="1"/>
</dbReference>
<dbReference type="GO" id="GO:0006401">
    <property type="term" value="P:RNA catabolic process"/>
    <property type="evidence" value="ECO:0007669"/>
    <property type="project" value="UniProtKB-UniRule"/>
</dbReference>
<feature type="short sequence motif" description="Q motif" evidence="10">
    <location>
        <begin position="9"/>
        <end position="37"/>
    </location>
</feature>
<evidence type="ECO:0000256" key="2">
    <source>
        <dbReference type="ARBA" id="ARBA00022741"/>
    </source>
</evidence>
<dbReference type="InterPro" id="IPR014014">
    <property type="entry name" value="RNA_helicase_DEAD_Q_motif"/>
</dbReference>
<sequence length="607" mass="67936">MSELSDNITSFQALSLTPAVLQAVQAAGYDTPTPIQAKSIPYLLEGRDLLGLAQTGTGKTAAFALPLLSRVDVKQRDPQILVLVPTRELAIQVAEAFQNYSRYMLGLHALPIYGGQDMRGQLRCLQRGSHIIIGTPGRVMDHIRRGSLRLDGIKTVVLDEADEMLRMGFIDDIEWVMERAPASRQIALFSATMPPVIRKIADKYLNSPAYVDIKAKTTTVDTITQKVWMVRGIHKLDALTRIVETESFDAMLIFVRTKTATAELAEKLEARGFSAAALNGDMSQGLREKVVERIKRGSLDLLIATDVAARGLDVERISHVVNYDIPYDTEAYVHRIGRTGRAGRKGIAILFAAHREKRMLLAIERATRQRIEVMTLPSMSDVRDIRIKQFKNDVISSMDDSEKLTPFKEIVTSLVQEHNLSLEDLAASLCYLAQKNRPFPDASEPEPRQRKEYNNKPNSVRVKTSGGRREGGRERREMSTEGMVRYRVGLGREQGVSPRDLVGAIANEGGIPGSNIGHIRLFESCSSVYLPENLDDRTLTMLKSVKIRNKNLAIRPWLEGGSRSRVSDRRNTPSYRESSSRSNNADSEERKRDSRDEHDAKELTSIR</sequence>
<dbReference type="Pfam" id="PF00270">
    <property type="entry name" value="DEAD"/>
    <property type="match status" value="1"/>
</dbReference>
<feature type="domain" description="DEAD-box RNA helicase Q" evidence="14">
    <location>
        <begin position="9"/>
        <end position="37"/>
    </location>
</feature>
<evidence type="ECO:0000256" key="10">
    <source>
        <dbReference type="PROSITE-ProRule" id="PRU00552"/>
    </source>
</evidence>
<dbReference type="AlphaFoldDB" id="A0AA90NMN3"/>
<keyword evidence="3 9" id="KW-0378">Hydrolase</keyword>
<dbReference type="PROSITE" id="PS51195">
    <property type="entry name" value="Q_MOTIF"/>
    <property type="match status" value="1"/>
</dbReference>
<evidence type="ECO:0000256" key="3">
    <source>
        <dbReference type="ARBA" id="ARBA00022801"/>
    </source>
</evidence>
<dbReference type="Pfam" id="PF03880">
    <property type="entry name" value="DbpA"/>
    <property type="match status" value="1"/>
</dbReference>
<dbReference type="GO" id="GO:0033592">
    <property type="term" value="F:RNA strand annealing activity"/>
    <property type="evidence" value="ECO:0007669"/>
    <property type="project" value="TreeGrafter"/>
</dbReference>
<protein>
    <recommendedName>
        <fullName evidence="9">ATP-dependent RNA helicase DeaD</fullName>
        <ecNumber evidence="9">3.6.4.13</ecNumber>
    </recommendedName>
    <alternativeName>
        <fullName evidence="9">Cold-shock DEAD box protein A</fullName>
    </alternativeName>
</protein>
<evidence type="ECO:0000256" key="7">
    <source>
        <dbReference type="ARBA" id="ARBA00023016"/>
    </source>
</evidence>
<evidence type="ECO:0000256" key="4">
    <source>
        <dbReference type="ARBA" id="ARBA00022806"/>
    </source>
</evidence>
<dbReference type="PANTHER" id="PTHR47963:SF8">
    <property type="entry name" value="ATP-DEPENDENT RNA HELICASE DEAD"/>
    <property type="match status" value="1"/>
</dbReference>
<feature type="domain" description="Helicase ATP-binding" evidence="12">
    <location>
        <begin position="40"/>
        <end position="211"/>
    </location>
</feature>
<evidence type="ECO:0000313" key="15">
    <source>
        <dbReference type="EMBL" id="MDP0589613.1"/>
    </source>
</evidence>
<feature type="region of interest" description="Disordered" evidence="11">
    <location>
        <begin position="562"/>
        <end position="607"/>
    </location>
</feature>
<dbReference type="Gene3D" id="3.30.70.330">
    <property type="match status" value="1"/>
</dbReference>
<dbReference type="GO" id="GO:0005840">
    <property type="term" value="C:ribosome"/>
    <property type="evidence" value="ECO:0007669"/>
    <property type="project" value="TreeGrafter"/>
</dbReference>
<comment type="subcellular location">
    <subcellularLocation>
        <location evidence="9">Cytoplasm</location>
    </subcellularLocation>
</comment>
<dbReference type="PROSITE" id="PS51194">
    <property type="entry name" value="HELICASE_CTER"/>
    <property type="match status" value="1"/>
</dbReference>
<dbReference type="PROSITE" id="PS51192">
    <property type="entry name" value="HELICASE_ATP_BIND_1"/>
    <property type="match status" value="1"/>
</dbReference>
<dbReference type="GO" id="GO:0070417">
    <property type="term" value="P:cellular response to cold"/>
    <property type="evidence" value="ECO:0007669"/>
    <property type="project" value="InterPro"/>
</dbReference>
<dbReference type="Gene3D" id="3.40.50.300">
    <property type="entry name" value="P-loop containing nucleotide triphosphate hydrolases"/>
    <property type="match status" value="2"/>
</dbReference>
<feature type="compositionally biased region" description="Polar residues" evidence="11">
    <location>
        <begin position="572"/>
        <end position="585"/>
    </location>
</feature>
<evidence type="ECO:0000313" key="16">
    <source>
        <dbReference type="Proteomes" id="UP001178148"/>
    </source>
</evidence>
<feature type="compositionally biased region" description="Basic and acidic residues" evidence="11">
    <location>
        <begin position="445"/>
        <end position="454"/>
    </location>
</feature>
<feature type="compositionally biased region" description="Basic and acidic residues" evidence="11">
    <location>
        <begin position="587"/>
        <end position="607"/>
    </location>
</feature>
<dbReference type="GO" id="GO:0000027">
    <property type="term" value="P:ribosomal large subunit assembly"/>
    <property type="evidence" value="ECO:0007669"/>
    <property type="project" value="UniProtKB-UniRule"/>
</dbReference>
<dbReference type="GO" id="GO:0005829">
    <property type="term" value="C:cytosol"/>
    <property type="evidence" value="ECO:0007669"/>
    <property type="project" value="TreeGrafter"/>
</dbReference>
<dbReference type="InterPro" id="IPR001650">
    <property type="entry name" value="Helicase_C-like"/>
</dbReference>
<keyword evidence="16" id="KW-1185">Reference proteome</keyword>
<dbReference type="GO" id="GO:0016787">
    <property type="term" value="F:hydrolase activity"/>
    <property type="evidence" value="ECO:0007669"/>
    <property type="project" value="UniProtKB-KW"/>
</dbReference>